<proteinExistence type="predicted"/>
<accession>A0AAN6RZV7</accession>
<keyword evidence="2" id="KW-1185">Reference proteome</keyword>
<evidence type="ECO:0000313" key="1">
    <source>
        <dbReference type="EMBL" id="KAK3934878.1"/>
    </source>
</evidence>
<comment type="caution">
    <text evidence="1">The sequence shown here is derived from an EMBL/GenBank/DDBJ whole genome shotgun (WGS) entry which is preliminary data.</text>
</comment>
<organism evidence="1 2">
    <name type="scientific">Diplogelasinospora grovesii</name>
    <dbReference type="NCBI Taxonomy" id="303347"/>
    <lineage>
        <taxon>Eukaryota</taxon>
        <taxon>Fungi</taxon>
        <taxon>Dikarya</taxon>
        <taxon>Ascomycota</taxon>
        <taxon>Pezizomycotina</taxon>
        <taxon>Sordariomycetes</taxon>
        <taxon>Sordariomycetidae</taxon>
        <taxon>Sordariales</taxon>
        <taxon>Diplogelasinosporaceae</taxon>
        <taxon>Diplogelasinospora</taxon>
    </lineage>
</organism>
<sequence>MSVTIVLPQIFLPQNSVKLGRLTTSIEHPHQSHHDPPAAIPPPMLTSLHASYTGEQHASNTSGFGSTLTSLLSVGSSKRAKTRIRVTTEHVKTYILDDSDAWFDEATRLPATRRWLERAFDRGQDVYMVVGFHTVTNASVTQESVAGRSAGGQITVPAGLSLAAAGVVVPLGSAIDPGVAVYQQGYEGTQSQFVAPGEHICAVQYRKIRHQWLSSKHVDKARLSEVRQWSSMERARDEEDGEDDIVEVDFTDVQELDGDWDKQIVNDEAIRLTDRNGLLVFY</sequence>
<dbReference type="AlphaFoldDB" id="A0AAN6RZV7"/>
<evidence type="ECO:0000313" key="2">
    <source>
        <dbReference type="Proteomes" id="UP001303473"/>
    </source>
</evidence>
<dbReference type="Proteomes" id="UP001303473">
    <property type="component" value="Unassembled WGS sequence"/>
</dbReference>
<name>A0AAN6RZV7_9PEZI</name>
<protein>
    <submittedName>
        <fullName evidence="1">Uncharacterized protein</fullName>
    </submittedName>
</protein>
<reference evidence="2" key="1">
    <citation type="journal article" date="2023" name="Mol. Phylogenet. Evol.">
        <title>Genome-scale phylogeny and comparative genomics of the fungal order Sordariales.</title>
        <authorList>
            <person name="Hensen N."/>
            <person name="Bonometti L."/>
            <person name="Westerberg I."/>
            <person name="Brannstrom I.O."/>
            <person name="Guillou S."/>
            <person name="Cros-Aarteil S."/>
            <person name="Calhoun S."/>
            <person name="Haridas S."/>
            <person name="Kuo A."/>
            <person name="Mondo S."/>
            <person name="Pangilinan J."/>
            <person name="Riley R."/>
            <person name="LaButti K."/>
            <person name="Andreopoulos B."/>
            <person name="Lipzen A."/>
            <person name="Chen C."/>
            <person name="Yan M."/>
            <person name="Daum C."/>
            <person name="Ng V."/>
            <person name="Clum A."/>
            <person name="Steindorff A."/>
            <person name="Ohm R.A."/>
            <person name="Martin F."/>
            <person name="Silar P."/>
            <person name="Natvig D.O."/>
            <person name="Lalanne C."/>
            <person name="Gautier V."/>
            <person name="Ament-Velasquez S.L."/>
            <person name="Kruys A."/>
            <person name="Hutchinson M.I."/>
            <person name="Powell A.J."/>
            <person name="Barry K."/>
            <person name="Miller A.N."/>
            <person name="Grigoriev I.V."/>
            <person name="Debuchy R."/>
            <person name="Gladieux P."/>
            <person name="Hiltunen Thoren M."/>
            <person name="Johannesson H."/>
        </authorList>
    </citation>
    <scope>NUCLEOTIDE SEQUENCE [LARGE SCALE GENOMIC DNA]</scope>
    <source>
        <strain evidence="2">CBS 340.73</strain>
    </source>
</reference>
<dbReference type="EMBL" id="MU853955">
    <property type="protein sequence ID" value="KAK3934878.1"/>
    <property type="molecule type" value="Genomic_DNA"/>
</dbReference>
<gene>
    <name evidence="1" type="ORF">QBC46DRAFT_398779</name>
</gene>